<protein>
    <recommendedName>
        <fullName evidence="4">HTH arsR-type domain-containing protein</fullName>
    </recommendedName>
</protein>
<keyword evidence="2" id="KW-0238">DNA-binding</keyword>
<accession>A0A0S8GGD4</accession>
<dbReference type="InterPro" id="IPR011991">
    <property type="entry name" value="ArsR-like_HTH"/>
</dbReference>
<feature type="domain" description="HTH arsR-type" evidence="4">
    <location>
        <begin position="6"/>
        <end position="99"/>
    </location>
</feature>
<evidence type="ECO:0000256" key="2">
    <source>
        <dbReference type="ARBA" id="ARBA00023125"/>
    </source>
</evidence>
<dbReference type="CDD" id="cd00090">
    <property type="entry name" value="HTH_ARSR"/>
    <property type="match status" value="1"/>
</dbReference>
<keyword evidence="1" id="KW-0805">Transcription regulation</keyword>
<comment type="caution">
    <text evidence="5">The sequence shown here is derived from an EMBL/GenBank/DDBJ whole genome shotgun (WGS) entry which is preliminary data.</text>
</comment>
<dbReference type="AlphaFoldDB" id="A0A0S8GGD4"/>
<sequence>MAKKKIPEVRYRASRICRALGNPTAYEIVHLLARERRTPEQLAHLLGVSVPTISQSLRVLRDLDIVRYEVYWRTRSYWLKTNAVAPVMSDLERLVRTIERLK</sequence>
<dbReference type="GO" id="GO:0003700">
    <property type="term" value="F:DNA-binding transcription factor activity"/>
    <property type="evidence" value="ECO:0007669"/>
    <property type="project" value="InterPro"/>
</dbReference>
<dbReference type="SUPFAM" id="SSF46785">
    <property type="entry name" value="Winged helix' DNA-binding domain"/>
    <property type="match status" value="1"/>
</dbReference>
<dbReference type="GO" id="GO:0003677">
    <property type="term" value="F:DNA binding"/>
    <property type="evidence" value="ECO:0007669"/>
    <property type="project" value="UniProtKB-KW"/>
</dbReference>
<reference evidence="5 6" key="1">
    <citation type="journal article" date="2015" name="Microbiome">
        <title>Genomic resolution of linkages in carbon, nitrogen, and sulfur cycling among widespread estuary sediment bacteria.</title>
        <authorList>
            <person name="Baker B.J."/>
            <person name="Lazar C.S."/>
            <person name="Teske A.P."/>
            <person name="Dick G.J."/>
        </authorList>
    </citation>
    <scope>NUCLEOTIDE SEQUENCE [LARGE SCALE GENOMIC DNA]</scope>
    <source>
        <strain evidence="5">SM23_60</strain>
    </source>
</reference>
<evidence type="ECO:0000259" key="4">
    <source>
        <dbReference type="PROSITE" id="PS50987"/>
    </source>
</evidence>
<keyword evidence="3" id="KW-0804">Transcription</keyword>
<gene>
    <name evidence="5" type="ORF">AMJ87_05755</name>
</gene>
<dbReference type="InterPro" id="IPR036388">
    <property type="entry name" value="WH-like_DNA-bd_sf"/>
</dbReference>
<organism evidence="5 6">
    <name type="scientific">candidate division WOR_3 bacterium SM23_60</name>
    <dbReference type="NCBI Taxonomy" id="1703780"/>
    <lineage>
        <taxon>Bacteria</taxon>
        <taxon>Bacteria division WOR-3</taxon>
    </lineage>
</organism>
<dbReference type="EMBL" id="LJUO01000042">
    <property type="protein sequence ID" value="KPK72085.1"/>
    <property type="molecule type" value="Genomic_DNA"/>
</dbReference>
<evidence type="ECO:0000256" key="1">
    <source>
        <dbReference type="ARBA" id="ARBA00023015"/>
    </source>
</evidence>
<dbReference type="PROSITE" id="PS50987">
    <property type="entry name" value="HTH_ARSR_2"/>
    <property type="match status" value="1"/>
</dbReference>
<dbReference type="InterPro" id="IPR001845">
    <property type="entry name" value="HTH_ArsR_DNA-bd_dom"/>
</dbReference>
<dbReference type="InterPro" id="IPR051081">
    <property type="entry name" value="HTH_MetalResp_TranReg"/>
</dbReference>
<dbReference type="PANTHER" id="PTHR33154:SF33">
    <property type="entry name" value="TRANSCRIPTIONAL REPRESSOR SDPR"/>
    <property type="match status" value="1"/>
</dbReference>
<dbReference type="Proteomes" id="UP000051096">
    <property type="component" value="Unassembled WGS sequence"/>
</dbReference>
<dbReference type="SMART" id="SM00418">
    <property type="entry name" value="HTH_ARSR"/>
    <property type="match status" value="1"/>
</dbReference>
<evidence type="ECO:0000313" key="5">
    <source>
        <dbReference type="EMBL" id="KPK72085.1"/>
    </source>
</evidence>
<evidence type="ECO:0000313" key="6">
    <source>
        <dbReference type="Proteomes" id="UP000051096"/>
    </source>
</evidence>
<proteinExistence type="predicted"/>
<dbReference type="InterPro" id="IPR036390">
    <property type="entry name" value="WH_DNA-bd_sf"/>
</dbReference>
<name>A0A0S8GGD4_UNCW3</name>
<dbReference type="PANTHER" id="PTHR33154">
    <property type="entry name" value="TRANSCRIPTIONAL REGULATOR, ARSR FAMILY"/>
    <property type="match status" value="1"/>
</dbReference>
<dbReference type="Pfam" id="PF01022">
    <property type="entry name" value="HTH_5"/>
    <property type="match status" value="1"/>
</dbReference>
<dbReference type="Gene3D" id="1.10.10.10">
    <property type="entry name" value="Winged helix-like DNA-binding domain superfamily/Winged helix DNA-binding domain"/>
    <property type="match status" value="1"/>
</dbReference>
<evidence type="ECO:0000256" key="3">
    <source>
        <dbReference type="ARBA" id="ARBA00023163"/>
    </source>
</evidence>